<reference evidence="3" key="2">
    <citation type="submission" date="2022-10" db="EMBL/GenBank/DDBJ databases">
        <authorList>
            <consortium name="ENA_rothamsted_submissions"/>
            <consortium name="culmorum"/>
            <person name="King R."/>
        </authorList>
    </citation>
    <scope>NUCLEOTIDE SEQUENCE</scope>
</reference>
<keyword evidence="1" id="KW-0175">Coiled coil</keyword>
<feature type="region of interest" description="Disordered" evidence="2">
    <location>
        <begin position="70"/>
        <end position="90"/>
    </location>
</feature>
<gene>
    <name evidence="3" type="ORF">CHIRRI_LOCUS3491</name>
</gene>
<dbReference type="EMBL" id="OU895877">
    <property type="protein sequence ID" value="CAG9800551.1"/>
    <property type="molecule type" value="Genomic_DNA"/>
</dbReference>
<feature type="compositionally biased region" description="Basic and acidic residues" evidence="2">
    <location>
        <begin position="504"/>
        <end position="523"/>
    </location>
</feature>
<dbReference type="OrthoDB" id="10472216at2759"/>
<evidence type="ECO:0000313" key="4">
    <source>
        <dbReference type="Proteomes" id="UP001153620"/>
    </source>
</evidence>
<feature type="region of interest" description="Disordered" evidence="2">
    <location>
        <begin position="504"/>
        <end position="529"/>
    </location>
</feature>
<dbReference type="Proteomes" id="UP001153620">
    <property type="component" value="Chromosome 1"/>
</dbReference>
<proteinExistence type="predicted"/>
<sequence length="529" mass="60618">MGTQTRAAEALERKIEKHIKEHADDMKNLKTEIQSLKIMKPKTQKDHRPFNDNKRVITNAKNENYRKMSAKPLKNPQNDSKATTSTTATTLNNFGDKMTNKMDLLNHHHQQQHHPNDDEHLKANNGLYQTESLCTLDSYNNTVMSLPESVMTKINYNGSVMPSPVSPIKLLQFLIMELKTKLKDYVAEDDVQIPKILNEINYAIKHVMLERKLNKSKTSQMMDINQISNDKNFTSKDTQTDLKGDDVEKLVDFQDKYFTLQAEMDVNLRRMEDVFTVELKKSDDKITKLRDDINVMQTSFSHGIEDKNHSISHHIDLKIEEIKGEMKFLIGMLGETKNHNLIDNLSKKLAQTQKKIDDVKIKCTETAKNCLQMHVENHLIKSHASQTKQIGCELGQIKNEVWREIQALKNVLTTAEEHDNESIAQQSSHRQRTNKMFEESHYPALSSLSSTSLSSMASGISSIYDKSDASIPSKILTKSIKSSIKSNEKKKMSKMMRECCDDKFNIKIDDKKDNDNSMADEKQNNITDA</sequence>
<feature type="coiled-coil region" evidence="1">
    <location>
        <begin position="1"/>
        <end position="39"/>
    </location>
</feature>
<protein>
    <submittedName>
        <fullName evidence="3">Uncharacterized protein</fullName>
    </submittedName>
</protein>
<evidence type="ECO:0000313" key="3">
    <source>
        <dbReference type="EMBL" id="CAG9800551.1"/>
    </source>
</evidence>
<keyword evidence="4" id="KW-1185">Reference proteome</keyword>
<evidence type="ECO:0000256" key="1">
    <source>
        <dbReference type="SAM" id="Coils"/>
    </source>
</evidence>
<name>A0A9N9RQF9_9DIPT</name>
<dbReference type="AlphaFoldDB" id="A0A9N9RQF9"/>
<organism evidence="3 4">
    <name type="scientific">Chironomus riparius</name>
    <dbReference type="NCBI Taxonomy" id="315576"/>
    <lineage>
        <taxon>Eukaryota</taxon>
        <taxon>Metazoa</taxon>
        <taxon>Ecdysozoa</taxon>
        <taxon>Arthropoda</taxon>
        <taxon>Hexapoda</taxon>
        <taxon>Insecta</taxon>
        <taxon>Pterygota</taxon>
        <taxon>Neoptera</taxon>
        <taxon>Endopterygota</taxon>
        <taxon>Diptera</taxon>
        <taxon>Nematocera</taxon>
        <taxon>Chironomoidea</taxon>
        <taxon>Chironomidae</taxon>
        <taxon>Chironominae</taxon>
        <taxon>Chironomus</taxon>
    </lineage>
</organism>
<accession>A0A9N9RQF9</accession>
<evidence type="ECO:0000256" key="2">
    <source>
        <dbReference type="SAM" id="MobiDB-lite"/>
    </source>
</evidence>
<reference evidence="3" key="1">
    <citation type="submission" date="2022-01" db="EMBL/GenBank/DDBJ databases">
        <authorList>
            <person name="King R."/>
        </authorList>
    </citation>
    <scope>NUCLEOTIDE SEQUENCE</scope>
</reference>